<evidence type="ECO:0000256" key="1">
    <source>
        <dbReference type="SAM" id="MobiDB-lite"/>
    </source>
</evidence>
<dbReference type="AlphaFoldDB" id="A0A8H3UA25"/>
<feature type="compositionally biased region" description="Acidic residues" evidence="1">
    <location>
        <begin position="460"/>
        <end position="469"/>
    </location>
</feature>
<dbReference type="InterPro" id="IPR032675">
    <property type="entry name" value="LRR_dom_sf"/>
</dbReference>
<dbReference type="Proteomes" id="UP000447873">
    <property type="component" value="Unassembled WGS sequence"/>
</dbReference>
<name>A0A8H3UA25_VENIN</name>
<evidence type="ECO:0008006" key="6">
    <source>
        <dbReference type="Google" id="ProtNLM"/>
    </source>
</evidence>
<proteinExistence type="predicted"/>
<dbReference type="EMBL" id="WNWS01000176">
    <property type="protein sequence ID" value="KAE9976341.1"/>
    <property type="molecule type" value="Genomic_DNA"/>
</dbReference>
<organism evidence="2 4">
    <name type="scientific">Venturia inaequalis</name>
    <name type="common">Apple scab fungus</name>
    <dbReference type="NCBI Taxonomy" id="5025"/>
    <lineage>
        <taxon>Eukaryota</taxon>
        <taxon>Fungi</taxon>
        <taxon>Dikarya</taxon>
        <taxon>Ascomycota</taxon>
        <taxon>Pezizomycotina</taxon>
        <taxon>Dothideomycetes</taxon>
        <taxon>Pleosporomycetidae</taxon>
        <taxon>Venturiales</taxon>
        <taxon>Venturiaceae</taxon>
        <taxon>Venturia</taxon>
    </lineage>
</organism>
<accession>A0A8H3UA25</accession>
<dbReference type="EMBL" id="WNWQ01000577">
    <property type="protein sequence ID" value="KAE9965812.1"/>
    <property type="molecule type" value="Genomic_DNA"/>
</dbReference>
<sequence length="481" mass="55027">METSTSRFLALADELLIEIISQVQDRQALCALARTCGRLQNLTEDFIYESLLIRNGDQARSLAHLFASRRIRARAVHDLQIRWPHTSEDGIEDIDPVLKDLTQLKHLRIESPCCNDGPWIDQPDNPALAWTSGGKIDISGLFEIALSYERSLSASPLSNLQSLTLHSHGRGEESTRYELGEGAIIFLLPTLRYIMLSCFDLGMHEDFEEVLSRNPRYTNSYKTTALKTLIFEECNIHFESFETLLKLPKALENLTVGERMYHTSDDVVPMGFRSNFLEFLGPQRTTLKHFKHVGGGRYWSHAHTLSLYKEDISFLSALETIELGPALGRKYITHPLSPTLRKLRFLMIFPGDLGLENNFFDHPFWSSTFKTSGHLHCIDLVFHRTQDDEFWSSFWRRESVNSIASKLRRQNTELSIYQPKFCKKALIPPYMYGEEMPEEELLFVSSSPNTFGNRFYELSEDSIGDDEGEVPVATADADEVE</sequence>
<evidence type="ECO:0000313" key="5">
    <source>
        <dbReference type="Proteomes" id="UP000447873"/>
    </source>
</evidence>
<dbReference type="Proteomes" id="UP000433883">
    <property type="component" value="Unassembled WGS sequence"/>
</dbReference>
<evidence type="ECO:0000313" key="3">
    <source>
        <dbReference type="EMBL" id="KAE9976341.1"/>
    </source>
</evidence>
<protein>
    <recommendedName>
        <fullName evidence="6">F-box domain-containing protein</fullName>
    </recommendedName>
</protein>
<evidence type="ECO:0000313" key="4">
    <source>
        <dbReference type="Proteomes" id="UP000433883"/>
    </source>
</evidence>
<reference evidence="2 4" key="1">
    <citation type="submission" date="2019-11" db="EMBL/GenBank/DDBJ databases">
        <title>Venturia inaequalis Genome Resource.</title>
        <authorList>
            <person name="Lichtner F.J."/>
        </authorList>
    </citation>
    <scope>NUCLEOTIDE SEQUENCE [LARGE SCALE GENOMIC DNA]</scope>
    <source>
        <strain evidence="3 5">120213</strain>
        <strain evidence="2">Bline_iso_100314</strain>
    </source>
</reference>
<dbReference type="OrthoDB" id="2522477at2759"/>
<comment type="caution">
    <text evidence="2">The sequence shown here is derived from an EMBL/GenBank/DDBJ whole genome shotgun (WGS) entry which is preliminary data.</text>
</comment>
<feature type="region of interest" description="Disordered" evidence="1">
    <location>
        <begin position="460"/>
        <end position="481"/>
    </location>
</feature>
<evidence type="ECO:0000313" key="2">
    <source>
        <dbReference type="EMBL" id="KAE9965812.1"/>
    </source>
</evidence>
<dbReference type="SUPFAM" id="SSF52047">
    <property type="entry name" value="RNI-like"/>
    <property type="match status" value="1"/>
</dbReference>
<dbReference type="Gene3D" id="3.80.10.10">
    <property type="entry name" value="Ribonuclease Inhibitor"/>
    <property type="match status" value="1"/>
</dbReference>
<gene>
    <name evidence="2" type="ORF">BLS_007382</name>
    <name evidence="3" type="ORF">EG328_002682</name>
</gene>